<protein>
    <recommendedName>
        <fullName evidence="2">Uncharacterized protein YciY</fullName>
    </recommendedName>
</protein>
<dbReference type="InterPro" id="IPR049586">
    <property type="entry name" value="YciY"/>
</dbReference>
<accession>G5Q244</accession>
<dbReference type="Proteomes" id="UP000003221">
    <property type="component" value="Unassembled WGS sequence"/>
</dbReference>
<dbReference type="Pfam" id="PF26518">
    <property type="entry name" value="YciY"/>
    <property type="match status" value="1"/>
</dbReference>
<evidence type="ECO:0000256" key="1">
    <source>
        <dbReference type="ARBA" id="ARBA00043959"/>
    </source>
</evidence>
<proteinExistence type="inferred from homology"/>
<comment type="similarity">
    <text evidence="1">Belongs to the YciY family.</text>
</comment>
<name>G5Q244_SALMO</name>
<dbReference type="AlphaFoldDB" id="G5Q244"/>
<organism evidence="3 4">
    <name type="scientific">Salmonella enterica subsp. enterica serovar Montevideo str. S5-403</name>
    <dbReference type="NCBI Taxonomy" id="913242"/>
    <lineage>
        <taxon>Bacteria</taxon>
        <taxon>Pseudomonadati</taxon>
        <taxon>Pseudomonadota</taxon>
        <taxon>Gammaproteobacteria</taxon>
        <taxon>Enterobacterales</taxon>
        <taxon>Enterobacteriaceae</taxon>
        <taxon>Salmonella</taxon>
    </lineage>
</organism>
<gene>
    <name evidence="3" type="ORF">LTSEMON_1978</name>
</gene>
<dbReference type="NCBIfam" id="NF033701">
    <property type="entry name" value="yciY_fam"/>
    <property type="match status" value="1"/>
</dbReference>
<dbReference type="EMBL" id="AFCS01000495">
    <property type="protein sequence ID" value="EHC79757.1"/>
    <property type="molecule type" value="Genomic_DNA"/>
</dbReference>
<sequence>MRVVNMKRSRTEVGRWRMLRQASRRKARWLEGQSRRNMRIHTIRKCIFNRQRNSLLFAIHGQRNSLLFAIPYAVPNRPSFSKDLLIWFDRNLRIDARCDVGVRISPGLRRF</sequence>
<evidence type="ECO:0000313" key="4">
    <source>
        <dbReference type="Proteomes" id="UP000003221"/>
    </source>
</evidence>
<comment type="caution">
    <text evidence="3">The sequence shown here is derived from an EMBL/GenBank/DDBJ whole genome shotgun (WGS) entry which is preliminary data.</text>
</comment>
<reference evidence="3 4" key="1">
    <citation type="journal article" date="2011" name="BMC Genomics">
        <title>Genome sequencing reveals diversification of virulence factor content and possible host adaptation in distinct subpopulations of Salmonella enterica.</title>
        <authorList>
            <person name="den Bakker H.C."/>
            <person name="Moreno Switt A.I."/>
            <person name="Govoni G."/>
            <person name="Cummings C.A."/>
            <person name="Ranieri M.L."/>
            <person name="Degoricija L."/>
            <person name="Hoelzer K."/>
            <person name="Rodriguez-Rivera L.D."/>
            <person name="Brown S."/>
            <person name="Bolchacova E."/>
            <person name="Furtado M.R."/>
            <person name="Wiedmann M."/>
        </authorList>
    </citation>
    <scope>NUCLEOTIDE SEQUENCE [LARGE SCALE GENOMIC DNA]</scope>
    <source>
        <strain evidence="3 4">S5-403</strain>
    </source>
</reference>
<evidence type="ECO:0000256" key="2">
    <source>
        <dbReference type="ARBA" id="ARBA00044192"/>
    </source>
</evidence>
<evidence type="ECO:0000313" key="3">
    <source>
        <dbReference type="EMBL" id="EHC79757.1"/>
    </source>
</evidence>